<dbReference type="InterPro" id="IPR052957">
    <property type="entry name" value="Auxin_embryo_med"/>
</dbReference>
<evidence type="ECO:0000313" key="2">
    <source>
        <dbReference type="EMBL" id="EEU33955.1"/>
    </source>
</evidence>
<dbReference type="VEuPathDB" id="FungiDB:NECHADRAFT_88029"/>
<dbReference type="HOGENOM" id="CLU_000570_2_1_1"/>
<dbReference type="EMBL" id="GG698973">
    <property type="protein sequence ID" value="EEU33955.1"/>
    <property type="molecule type" value="Genomic_DNA"/>
</dbReference>
<dbReference type="PANTHER" id="PTHR32387:SF0">
    <property type="entry name" value="PROTEIN NO VEIN"/>
    <property type="match status" value="1"/>
</dbReference>
<proteinExistence type="predicted"/>
<dbReference type="InParanoid" id="C7ZPT5"/>
<sequence length="1482" mass="168454">MEADFPRSVSEAQDHIRQIRREKGLGDGPDQIGNNGADLESALKIISHDLYQTSTHFLLELIQNADDNSYTVETPTMSISYSPGKLRIDCNERGFSKQNIEAICRIGKSTKGGESKSEGFIGEKGIGFKAVFKVASTVWISSGYYSFRFDRDGHLGMIAPITCPFPEQPKQECTSILLKLDKDCDEGLIVEEMKSCDEKILLFLRRLRKLEINIHPGAENRLFKRTFTRGAQPAENPSMMTLMNNGVEKHYFVWRHTAKNLPSEARRPGITTSEIVLAFPNTGVNKDAPVLPVIEPQNVYSFLPIRNYGFSFLLQADFLLPANREDVHVDSNWNIHLRTEARKAFMEAMCHIDNLDNSLRHSWVRYAPITPSQSEFFEELRWGISVNLETTFTLESMVGYKRRPRDLIMVSEDWRDDDGRPLMMDTDNEDEFLAAKYHDPGNKKYLLKSGVSVMSDEVFGDQLIRRLKRHPQWFLERKSHAWHSSLARIICQMYTSSAWYFISPISNLPILPLRGGEWVPPQSYGQQVYLPSSSGLVIPEGITVLMVNDKAAADPDRRKLYQLLDVPVLTNDRIKKAIVNTHDGRKFNPNKLTPAVLVSHAEFIHNNGGWETSLSDHLWVATYLGRCRKGNNTYRPDDDDPYSASRTLPKDTKQTYGFLQPAYLEAGRSQNSAWIKFLYSSLGIWVIPRIGDLKLVIEQYPSQRWLVMLRDRLQVYEDCVGSKKLAEAIGSARVMCTGSITKEQIRHIYAPLDHLTKDFGPVAPFIDIPEPEDPRWKPLLKLIGVKVEADFDFYLASLRHAKNTGNGSVELIRRLMHELEECGNSSSLVNPFRKDKLILVPPKTEGGERRWVSQDECFWRGESWLTQSVGLERLYPDLETFRNHLNVRNAGVDHLIKEAAAVSTLPQLALPRIQRLFLALEYHVEAHGLSEDQKKALLSTKMFPITNTATDETYEHLRSATANDHWLIADRSYFREPFQSLIPVLAFGAEFILKIMHLLVKLGLRNRFLSDLAVSTTEAHGSTHLDEDLSHSYRSRSKYFFRLMGEGVDNKQELRSCFGQVQVFTSDRVVQSWRATLNMKQVDSSFSEGTAFLECDYAGDLRMYLRSGYEKEAHPCELAEQLRNFFNISIEHRDLALMALNDREERLDRIFQERGIAPLQEDSLESGELYGEEGEYRPVQNPAPSRKSRLGLADGSRFNRLLSHTRFSPSFFKQVENAIELRTFAGAMTLPSVKGAFRDLEFTQKTGAVIGTPTGPPRMLDRVFGLAKRDSEVGEAIVSDILSIVLASQYNRDKMWTPKGSRGSDRAAFNFTDSTGRFSAFLMRLDGMPGKAKGYTRMTYHLDVKVTDSGGFKITQDELDRARKNSVHSEPHPDEAAPSKDVSVLVHISDVRKEPKIQFLTDPWDLFEDGQLILENARSYQARLELRSRQNTKEATSAEVGFDAVQFRARAEPVRGDPSPEYGDPSPEYQEEKGNDKKKGDA</sequence>
<keyword evidence="3" id="KW-1185">Reference proteome</keyword>
<evidence type="ECO:0000313" key="3">
    <source>
        <dbReference type="Proteomes" id="UP000005206"/>
    </source>
</evidence>
<dbReference type="RefSeq" id="XP_003039668.1">
    <property type="nucleotide sequence ID" value="XM_003039622.1"/>
</dbReference>
<dbReference type="SUPFAM" id="SSF55874">
    <property type="entry name" value="ATPase domain of HSP90 chaperone/DNA topoisomerase II/histidine kinase"/>
    <property type="match status" value="1"/>
</dbReference>
<evidence type="ECO:0000256" key="1">
    <source>
        <dbReference type="SAM" id="MobiDB-lite"/>
    </source>
</evidence>
<dbReference type="Gene3D" id="3.30.565.10">
    <property type="entry name" value="Histidine kinase-like ATPase, C-terminal domain"/>
    <property type="match status" value="1"/>
</dbReference>
<dbReference type="InterPro" id="IPR036890">
    <property type="entry name" value="HATPase_C_sf"/>
</dbReference>
<reference evidence="2 3" key="1">
    <citation type="journal article" date="2009" name="PLoS Genet.">
        <title>The genome of Nectria haematococca: contribution of supernumerary chromosomes to gene expansion.</title>
        <authorList>
            <person name="Coleman J.J."/>
            <person name="Rounsley S.D."/>
            <person name="Rodriguez-Carres M."/>
            <person name="Kuo A."/>
            <person name="Wasmann C.C."/>
            <person name="Grimwood J."/>
            <person name="Schmutz J."/>
            <person name="Taga M."/>
            <person name="White G.J."/>
            <person name="Zhou S."/>
            <person name="Schwartz D.C."/>
            <person name="Freitag M."/>
            <person name="Ma L.J."/>
            <person name="Danchin E.G."/>
            <person name="Henrissat B."/>
            <person name="Coutinho P.M."/>
            <person name="Nelson D.R."/>
            <person name="Straney D."/>
            <person name="Napoli C.A."/>
            <person name="Barker B.M."/>
            <person name="Gribskov M."/>
            <person name="Rep M."/>
            <person name="Kroken S."/>
            <person name="Molnar I."/>
            <person name="Rensing C."/>
            <person name="Kennell J.C."/>
            <person name="Zamora J."/>
            <person name="Farman M.L."/>
            <person name="Selker E.U."/>
            <person name="Salamov A."/>
            <person name="Shapiro H."/>
            <person name="Pangilinan J."/>
            <person name="Lindquist E."/>
            <person name="Lamers C."/>
            <person name="Grigoriev I.V."/>
            <person name="Geiser D.M."/>
            <person name="Covert S.F."/>
            <person name="Temporini E."/>
            <person name="Vanetten H.D."/>
        </authorList>
    </citation>
    <scope>NUCLEOTIDE SEQUENCE [LARGE SCALE GENOMIC DNA]</scope>
    <source>
        <strain evidence="3">ATCC MYA-4622 / CBS 123669 / FGSC 9596 / NRRL 45880 / 77-13-4</strain>
    </source>
</reference>
<dbReference type="PANTHER" id="PTHR32387">
    <property type="entry name" value="WU:FJ29H11"/>
    <property type="match status" value="1"/>
</dbReference>
<organism evidence="2 3">
    <name type="scientific">Fusarium vanettenii (strain ATCC MYA-4622 / CBS 123669 / FGSC 9596 / NRRL 45880 / 77-13-4)</name>
    <name type="common">Fusarium solani subsp. pisi</name>
    <dbReference type="NCBI Taxonomy" id="660122"/>
    <lineage>
        <taxon>Eukaryota</taxon>
        <taxon>Fungi</taxon>
        <taxon>Dikarya</taxon>
        <taxon>Ascomycota</taxon>
        <taxon>Pezizomycotina</taxon>
        <taxon>Sordariomycetes</taxon>
        <taxon>Hypocreomycetidae</taxon>
        <taxon>Hypocreales</taxon>
        <taxon>Nectriaceae</taxon>
        <taxon>Fusarium</taxon>
        <taxon>Fusarium solani species complex</taxon>
        <taxon>Fusarium vanettenii</taxon>
    </lineage>
</organism>
<dbReference type="NCBIfam" id="NF047352">
    <property type="entry name" value="P_loop_sacsin"/>
    <property type="match status" value="1"/>
</dbReference>
<dbReference type="KEGG" id="nhe:NECHADRAFT_88029"/>
<dbReference type="GeneID" id="9677508"/>
<feature type="compositionally biased region" description="Basic and acidic residues" evidence="1">
    <location>
        <begin position="1360"/>
        <end position="1378"/>
    </location>
</feature>
<dbReference type="Proteomes" id="UP000005206">
    <property type="component" value="Chromosome 13"/>
</dbReference>
<dbReference type="eggNOG" id="ENOG502QQIR">
    <property type="taxonomic scope" value="Eukaryota"/>
</dbReference>
<evidence type="ECO:0008006" key="4">
    <source>
        <dbReference type="Google" id="ProtNLM"/>
    </source>
</evidence>
<accession>C7ZPT5</accession>
<feature type="region of interest" description="Disordered" evidence="1">
    <location>
        <begin position="1429"/>
        <end position="1482"/>
    </location>
</feature>
<feature type="region of interest" description="Disordered" evidence="1">
    <location>
        <begin position="1360"/>
        <end position="1381"/>
    </location>
</feature>
<name>C7ZPT5_FUSV7</name>
<gene>
    <name evidence="2" type="ORF">NECHADRAFT_88029</name>
</gene>
<protein>
    <recommendedName>
        <fullName evidence="4">Protein NO VEIN C-terminal domain-containing protein</fullName>
    </recommendedName>
</protein>
<dbReference type="OrthoDB" id="1262810at2759"/>
<dbReference type="OMA" id="MIAPIWE"/>
<feature type="compositionally biased region" description="Basic and acidic residues" evidence="1">
    <location>
        <begin position="1470"/>
        <end position="1482"/>
    </location>
</feature>